<proteinExistence type="predicted"/>
<accession>A0ABD2NML8</accession>
<sequence length="53" mass="6296">MSIFKSIFCSIVTYRSESWVLTTKTKNKLQAMKMKYFTRVEGVKRRDSISNEK</sequence>
<dbReference type="Proteomes" id="UP001516400">
    <property type="component" value="Unassembled WGS sequence"/>
</dbReference>
<keyword evidence="2" id="KW-1185">Reference proteome</keyword>
<organism evidence="1 2">
    <name type="scientific">Cryptolaemus montrouzieri</name>
    <dbReference type="NCBI Taxonomy" id="559131"/>
    <lineage>
        <taxon>Eukaryota</taxon>
        <taxon>Metazoa</taxon>
        <taxon>Ecdysozoa</taxon>
        <taxon>Arthropoda</taxon>
        <taxon>Hexapoda</taxon>
        <taxon>Insecta</taxon>
        <taxon>Pterygota</taxon>
        <taxon>Neoptera</taxon>
        <taxon>Endopterygota</taxon>
        <taxon>Coleoptera</taxon>
        <taxon>Polyphaga</taxon>
        <taxon>Cucujiformia</taxon>
        <taxon>Coccinelloidea</taxon>
        <taxon>Coccinellidae</taxon>
        <taxon>Scymninae</taxon>
        <taxon>Scymnini</taxon>
        <taxon>Cryptolaemus</taxon>
    </lineage>
</organism>
<protein>
    <recommendedName>
        <fullName evidence="3">Ribosomal protein L33</fullName>
    </recommendedName>
</protein>
<reference evidence="1 2" key="1">
    <citation type="journal article" date="2021" name="BMC Biol.">
        <title>Horizontally acquired antibacterial genes associated with adaptive radiation of ladybird beetles.</title>
        <authorList>
            <person name="Li H.S."/>
            <person name="Tang X.F."/>
            <person name="Huang Y.H."/>
            <person name="Xu Z.Y."/>
            <person name="Chen M.L."/>
            <person name="Du X.Y."/>
            <person name="Qiu B.Y."/>
            <person name="Chen P.T."/>
            <person name="Zhang W."/>
            <person name="Slipinski A."/>
            <person name="Escalona H.E."/>
            <person name="Waterhouse R.M."/>
            <person name="Zwick A."/>
            <person name="Pang H."/>
        </authorList>
    </citation>
    <scope>NUCLEOTIDE SEQUENCE [LARGE SCALE GENOMIC DNA]</scope>
    <source>
        <strain evidence="1">SYSU2018</strain>
    </source>
</reference>
<gene>
    <name evidence="1" type="ORF">HHI36_017356</name>
</gene>
<evidence type="ECO:0000313" key="2">
    <source>
        <dbReference type="Proteomes" id="UP001516400"/>
    </source>
</evidence>
<evidence type="ECO:0000313" key="1">
    <source>
        <dbReference type="EMBL" id="KAL3279850.1"/>
    </source>
</evidence>
<name>A0ABD2NML8_9CUCU</name>
<dbReference type="AlphaFoldDB" id="A0ABD2NML8"/>
<comment type="caution">
    <text evidence="1">The sequence shown here is derived from an EMBL/GenBank/DDBJ whole genome shotgun (WGS) entry which is preliminary data.</text>
</comment>
<feature type="non-terminal residue" evidence="1">
    <location>
        <position position="53"/>
    </location>
</feature>
<dbReference type="EMBL" id="JABFTP020000124">
    <property type="protein sequence ID" value="KAL3279850.1"/>
    <property type="molecule type" value="Genomic_DNA"/>
</dbReference>
<evidence type="ECO:0008006" key="3">
    <source>
        <dbReference type="Google" id="ProtNLM"/>
    </source>
</evidence>